<dbReference type="RefSeq" id="WP_054796061.1">
    <property type="nucleotide sequence ID" value="NZ_JARTHJ010000090.1"/>
</dbReference>
<evidence type="ECO:0000313" key="3">
    <source>
        <dbReference type="EMBL" id="MUG70813.1"/>
    </source>
</evidence>
<dbReference type="InterPro" id="IPR001387">
    <property type="entry name" value="Cro/C1-type_HTH"/>
</dbReference>
<dbReference type="Gene3D" id="1.10.260.40">
    <property type="entry name" value="lambda repressor-like DNA-binding domains"/>
    <property type="match status" value="1"/>
</dbReference>
<dbReference type="Pfam" id="PF01381">
    <property type="entry name" value="HTH_3"/>
    <property type="match status" value="1"/>
</dbReference>
<dbReference type="PROSITE" id="PS50943">
    <property type="entry name" value="HTH_CROC1"/>
    <property type="match status" value="1"/>
</dbReference>
<dbReference type="PANTHER" id="PTHR46558">
    <property type="entry name" value="TRACRIPTIONAL REGULATORY PROTEIN-RELATED-RELATED"/>
    <property type="match status" value="1"/>
</dbReference>
<dbReference type="InterPro" id="IPR010982">
    <property type="entry name" value="Lambda_DNA-bd_dom_sf"/>
</dbReference>
<evidence type="ECO:0000259" key="2">
    <source>
        <dbReference type="PROSITE" id="PS50943"/>
    </source>
</evidence>
<reference evidence="3 4" key="1">
    <citation type="submission" date="2019-11" db="EMBL/GenBank/DDBJ databases">
        <title>Draft genome sequences of five Paenibacillus species of dairy origin.</title>
        <authorList>
            <person name="Olajide A.M."/>
            <person name="Chen S."/>
            <person name="Lapointe G."/>
        </authorList>
    </citation>
    <scope>NUCLEOTIDE SEQUENCE [LARGE SCALE GENOMIC DNA]</scope>
    <source>
        <strain evidence="3 4">2CS3</strain>
    </source>
</reference>
<gene>
    <name evidence="3" type="ORF">GNP93_08990</name>
</gene>
<dbReference type="SMART" id="SM00530">
    <property type="entry name" value="HTH_XRE"/>
    <property type="match status" value="1"/>
</dbReference>
<dbReference type="AlphaFoldDB" id="A0A7X2Z9G2"/>
<dbReference type="PANTHER" id="PTHR46558:SF11">
    <property type="entry name" value="HTH-TYPE TRANSCRIPTIONAL REGULATOR XRE"/>
    <property type="match status" value="1"/>
</dbReference>
<name>A0A7X2Z9G2_9BACL</name>
<dbReference type="GO" id="GO:0003677">
    <property type="term" value="F:DNA binding"/>
    <property type="evidence" value="ECO:0007669"/>
    <property type="project" value="UniProtKB-KW"/>
</dbReference>
<dbReference type="EMBL" id="WNZX01000006">
    <property type="protein sequence ID" value="MUG70813.1"/>
    <property type="molecule type" value="Genomic_DNA"/>
</dbReference>
<dbReference type="SUPFAM" id="SSF47413">
    <property type="entry name" value="lambda repressor-like DNA-binding domains"/>
    <property type="match status" value="1"/>
</dbReference>
<keyword evidence="4" id="KW-1185">Reference proteome</keyword>
<sequence length="123" mass="14561">MIKIGDRIALLREKFKLTQEELSKKIDISRASLSHYEKNRREPDYDTIVKLADLFKVSLDYMTGRTEDPQRTLDPDIRSFVDQLELSDQQILERFQLTVDGKKLTPDEARRFIAFVRAERETR</sequence>
<organism evidence="3 4">
    <name type="scientific">Paenibacillus validus</name>
    <dbReference type="NCBI Taxonomy" id="44253"/>
    <lineage>
        <taxon>Bacteria</taxon>
        <taxon>Bacillati</taxon>
        <taxon>Bacillota</taxon>
        <taxon>Bacilli</taxon>
        <taxon>Bacillales</taxon>
        <taxon>Paenibacillaceae</taxon>
        <taxon>Paenibacillus</taxon>
    </lineage>
</organism>
<comment type="caution">
    <text evidence="3">The sequence shown here is derived from an EMBL/GenBank/DDBJ whole genome shotgun (WGS) entry which is preliminary data.</text>
</comment>
<dbReference type="Proteomes" id="UP000450917">
    <property type="component" value="Unassembled WGS sequence"/>
</dbReference>
<protein>
    <submittedName>
        <fullName evidence="3">Helix-turn-helix domain-containing protein</fullName>
    </submittedName>
</protein>
<feature type="domain" description="HTH cro/C1-type" evidence="2">
    <location>
        <begin position="8"/>
        <end position="62"/>
    </location>
</feature>
<accession>A0A7X2Z9G2</accession>
<evidence type="ECO:0000256" key="1">
    <source>
        <dbReference type="ARBA" id="ARBA00023125"/>
    </source>
</evidence>
<evidence type="ECO:0000313" key="4">
    <source>
        <dbReference type="Proteomes" id="UP000450917"/>
    </source>
</evidence>
<dbReference type="CDD" id="cd00093">
    <property type="entry name" value="HTH_XRE"/>
    <property type="match status" value="1"/>
</dbReference>
<keyword evidence="1" id="KW-0238">DNA-binding</keyword>
<proteinExistence type="predicted"/>